<accession>A0A078B8H2</accession>
<keyword evidence="3" id="KW-1185">Reference proteome</keyword>
<evidence type="ECO:0000313" key="2">
    <source>
        <dbReference type="EMBL" id="CDW89853.1"/>
    </source>
</evidence>
<feature type="compositionally biased region" description="Polar residues" evidence="1">
    <location>
        <begin position="544"/>
        <end position="561"/>
    </location>
</feature>
<feature type="region of interest" description="Disordered" evidence="1">
    <location>
        <begin position="608"/>
        <end position="628"/>
    </location>
</feature>
<gene>
    <name evidence="2" type="primary">Contig6446.g6904</name>
    <name evidence="2" type="ORF">STYLEM_18993</name>
</gene>
<sequence length="796" mass="91608">MRSSITSNGETLNPNKSFKQICGEASDCLIRLNRDIDFDRQQDEEQTLIVNNRQEFDELINPVFYTGYLKNLALSVSNYSQKNCDNYNLLASPKLVQSKEGLIMEQQSINLMKLDAQIMPRADVLLKLCSNGLKGQTQVHKAMIKIQIQPSQTSSSDNQMEDKSFLKKIIERQDKSHTQVKYRNPKMREEITMELYWDTLYVRILKERQVLSAVVVQPEFLFQSYNNYYSPVIGGQNINQGFTYQMSQIAGSSEQIKSSSTNQPYKVFQPLRQSQKNWQSQMSKTSGKQIAQLDQDAIRDMIIHQNSNTLEQKPSQTQLLVPIVQTREQGQTSNRNKQGGGNITTQQVNKFQQQKQSNNRPQTMMGVGEEPPQLEKTKKFSNGLFSEFHHDLDQFGESEFPLNISNNREQEKENTNKFGQQKCNKEFNSGLKTQQLSDNKLNQKNSDMMIDIKPSKDVNSTDINISLLPKQIQKYNSKRDKQRNKKQFKSDFQEKSKTLNEILADDDENYYSSNQKQDDDFLRISNDHELVDQNHFRDIEISTPRGTEPNSMCRSTTTASRTINSKKQKHFINDSIAVIKHQNQNGNNTILIQPQKFISPTIQHKIIQNKQNKTTESQPNSQKQSLPEIPQLNNKFIRKSPQNANFSLVDNKGISKANYIGAQIFLKNSSQSPKYLRDHNPLQKSMNLPFSTQVQQQNQNYNPYQNMQNHTQTTITNPATKFISKTTALNLQRHQSPLVGRIIENSAEDITQQLINQMSKAKRENGAVSSLGQRQLISKIINRERQIASRKDQIPM</sequence>
<protein>
    <submittedName>
        <fullName evidence="2">Uncharacterized protein</fullName>
    </submittedName>
</protein>
<dbReference type="AlphaFoldDB" id="A0A078B8H2"/>
<name>A0A078B8H2_STYLE</name>
<proteinExistence type="predicted"/>
<organism evidence="2 3">
    <name type="scientific">Stylonychia lemnae</name>
    <name type="common">Ciliate</name>
    <dbReference type="NCBI Taxonomy" id="5949"/>
    <lineage>
        <taxon>Eukaryota</taxon>
        <taxon>Sar</taxon>
        <taxon>Alveolata</taxon>
        <taxon>Ciliophora</taxon>
        <taxon>Intramacronucleata</taxon>
        <taxon>Spirotrichea</taxon>
        <taxon>Stichotrichia</taxon>
        <taxon>Sporadotrichida</taxon>
        <taxon>Oxytrichidae</taxon>
        <taxon>Stylonychinae</taxon>
        <taxon>Stylonychia</taxon>
    </lineage>
</organism>
<feature type="compositionally biased region" description="Polar residues" evidence="1">
    <location>
        <begin position="608"/>
        <end position="625"/>
    </location>
</feature>
<evidence type="ECO:0000256" key="1">
    <source>
        <dbReference type="SAM" id="MobiDB-lite"/>
    </source>
</evidence>
<evidence type="ECO:0000313" key="3">
    <source>
        <dbReference type="Proteomes" id="UP000039865"/>
    </source>
</evidence>
<feature type="region of interest" description="Disordered" evidence="1">
    <location>
        <begin position="349"/>
        <end position="372"/>
    </location>
</feature>
<dbReference type="InParanoid" id="A0A078B8H2"/>
<reference evidence="2 3" key="1">
    <citation type="submission" date="2014-06" db="EMBL/GenBank/DDBJ databases">
        <authorList>
            <person name="Swart Estienne"/>
        </authorList>
    </citation>
    <scope>NUCLEOTIDE SEQUENCE [LARGE SCALE GENOMIC DNA]</scope>
    <source>
        <strain evidence="2 3">130c</strain>
    </source>
</reference>
<dbReference type="EMBL" id="CCKQ01017933">
    <property type="protein sequence ID" value="CDW89853.1"/>
    <property type="molecule type" value="Genomic_DNA"/>
</dbReference>
<feature type="region of interest" description="Disordered" evidence="1">
    <location>
        <begin position="541"/>
        <end position="561"/>
    </location>
</feature>
<dbReference type="Proteomes" id="UP000039865">
    <property type="component" value="Unassembled WGS sequence"/>
</dbReference>
<feature type="compositionally biased region" description="Low complexity" evidence="1">
    <location>
        <begin position="349"/>
        <end position="359"/>
    </location>
</feature>